<evidence type="ECO:0000313" key="1">
    <source>
        <dbReference type="EMBL" id="CAG8821783.1"/>
    </source>
</evidence>
<feature type="non-terminal residue" evidence="1">
    <location>
        <position position="1"/>
    </location>
</feature>
<dbReference type="Proteomes" id="UP000789901">
    <property type="component" value="Unassembled WGS sequence"/>
</dbReference>
<name>A0ABN7WA61_GIGMA</name>
<keyword evidence="2" id="KW-1185">Reference proteome</keyword>
<organism evidence="1 2">
    <name type="scientific">Gigaspora margarita</name>
    <dbReference type="NCBI Taxonomy" id="4874"/>
    <lineage>
        <taxon>Eukaryota</taxon>
        <taxon>Fungi</taxon>
        <taxon>Fungi incertae sedis</taxon>
        <taxon>Mucoromycota</taxon>
        <taxon>Glomeromycotina</taxon>
        <taxon>Glomeromycetes</taxon>
        <taxon>Diversisporales</taxon>
        <taxon>Gigasporaceae</taxon>
        <taxon>Gigaspora</taxon>
    </lineage>
</organism>
<gene>
    <name evidence="1" type="ORF">GMARGA_LOCUS27919</name>
</gene>
<accession>A0ABN7WA61</accession>
<protein>
    <submittedName>
        <fullName evidence="1">17754_t:CDS:1</fullName>
    </submittedName>
</protein>
<sequence length="67" mass="7790">SLNNENDENKIFDEENNLSISNVLNLNKFCSNLDELEFSIDEEYNDKENYSEVEAISNLTQEAQENI</sequence>
<comment type="caution">
    <text evidence="1">The sequence shown here is derived from an EMBL/GenBank/DDBJ whole genome shotgun (WGS) entry which is preliminary data.</text>
</comment>
<proteinExistence type="predicted"/>
<reference evidence="1 2" key="1">
    <citation type="submission" date="2021-06" db="EMBL/GenBank/DDBJ databases">
        <authorList>
            <person name="Kallberg Y."/>
            <person name="Tangrot J."/>
            <person name="Rosling A."/>
        </authorList>
    </citation>
    <scope>NUCLEOTIDE SEQUENCE [LARGE SCALE GENOMIC DNA]</scope>
    <source>
        <strain evidence="1 2">120-4 pot B 10/14</strain>
    </source>
</reference>
<evidence type="ECO:0000313" key="2">
    <source>
        <dbReference type="Proteomes" id="UP000789901"/>
    </source>
</evidence>
<dbReference type="EMBL" id="CAJVQB010034865">
    <property type="protein sequence ID" value="CAG8821783.1"/>
    <property type="molecule type" value="Genomic_DNA"/>
</dbReference>